<evidence type="ECO:0000313" key="3">
    <source>
        <dbReference type="Proteomes" id="UP001283341"/>
    </source>
</evidence>
<keyword evidence="3" id="KW-1185">Reference proteome</keyword>
<evidence type="ECO:0000256" key="1">
    <source>
        <dbReference type="SAM" id="MobiDB-lite"/>
    </source>
</evidence>
<feature type="compositionally biased region" description="Polar residues" evidence="1">
    <location>
        <begin position="110"/>
        <end position="123"/>
    </location>
</feature>
<feature type="region of interest" description="Disordered" evidence="1">
    <location>
        <begin position="74"/>
        <end position="94"/>
    </location>
</feature>
<accession>A0AAE0ICQ1</accession>
<name>A0AAE0ICQ1_9PEZI</name>
<sequence>MSLHIQTDTRLPPILHSSTCPEKASLDAFHTQSDRQLPPISEIFKLACTQPSTVSDGELAHLAALYRKSLIRRNPHQNPLPSPPLNSSGGSVTLPKDGLGSWTWPWQRGNSRASLHPAPSQNDPAHPSSCGRGWDVENTSEHQAESRRLPSKFVPEVILGFPKKATAILKECLRNVVDRRKRKRACRPEAWEVMKEWKIPPERQREKPLTKRPRISPKVSTNQKCCNKKYTTEQVYFIIYYRVDLRY</sequence>
<feature type="region of interest" description="Disordered" evidence="1">
    <location>
        <begin position="110"/>
        <end position="147"/>
    </location>
</feature>
<dbReference type="Proteomes" id="UP001283341">
    <property type="component" value="Unassembled WGS sequence"/>
</dbReference>
<gene>
    <name evidence="2" type="ORF">B0H66DRAFT_208042</name>
</gene>
<reference evidence="2" key="1">
    <citation type="journal article" date="2023" name="Mol. Phylogenet. Evol.">
        <title>Genome-scale phylogeny and comparative genomics of the fungal order Sordariales.</title>
        <authorList>
            <person name="Hensen N."/>
            <person name="Bonometti L."/>
            <person name="Westerberg I."/>
            <person name="Brannstrom I.O."/>
            <person name="Guillou S."/>
            <person name="Cros-Aarteil S."/>
            <person name="Calhoun S."/>
            <person name="Haridas S."/>
            <person name="Kuo A."/>
            <person name="Mondo S."/>
            <person name="Pangilinan J."/>
            <person name="Riley R."/>
            <person name="LaButti K."/>
            <person name="Andreopoulos B."/>
            <person name="Lipzen A."/>
            <person name="Chen C."/>
            <person name="Yan M."/>
            <person name="Daum C."/>
            <person name="Ng V."/>
            <person name="Clum A."/>
            <person name="Steindorff A."/>
            <person name="Ohm R.A."/>
            <person name="Martin F."/>
            <person name="Silar P."/>
            <person name="Natvig D.O."/>
            <person name="Lalanne C."/>
            <person name="Gautier V."/>
            <person name="Ament-Velasquez S.L."/>
            <person name="Kruys A."/>
            <person name="Hutchinson M.I."/>
            <person name="Powell A.J."/>
            <person name="Barry K."/>
            <person name="Miller A.N."/>
            <person name="Grigoriev I.V."/>
            <person name="Debuchy R."/>
            <person name="Gladieux P."/>
            <person name="Hiltunen Thoren M."/>
            <person name="Johannesson H."/>
        </authorList>
    </citation>
    <scope>NUCLEOTIDE SEQUENCE</scope>
    <source>
        <strain evidence="2">CBS 118394</strain>
    </source>
</reference>
<dbReference type="AlphaFoldDB" id="A0AAE0ICQ1"/>
<comment type="caution">
    <text evidence="2">The sequence shown here is derived from an EMBL/GenBank/DDBJ whole genome shotgun (WGS) entry which is preliminary data.</text>
</comment>
<organism evidence="2 3">
    <name type="scientific">Apodospora peruviana</name>
    <dbReference type="NCBI Taxonomy" id="516989"/>
    <lineage>
        <taxon>Eukaryota</taxon>
        <taxon>Fungi</taxon>
        <taxon>Dikarya</taxon>
        <taxon>Ascomycota</taxon>
        <taxon>Pezizomycotina</taxon>
        <taxon>Sordariomycetes</taxon>
        <taxon>Sordariomycetidae</taxon>
        <taxon>Sordariales</taxon>
        <taxon>Lasiosphaeriaceae</taxon>
        <taxon>Apodospora</taxon>
    </lineage>
</organism>
<dbReference type="EMBL" id="JAUEDM010000003">
    <property type="protein sequence ID" value="KAK3322553.1"/>
    <property type="molecule type" value="Genomic_DNA"/>
</dbReference>
<protein>
    <submittedName>
        <fullName evidence="2">Uncharacterized protein</fullName>
    </submittedName>
</protein>
<reference evidence="2" key="2">
    <citation type="submission" date="2023-06" db="EMBL/GenBank/DDBJ databases">
        <authorList>
            <consortium name="Lawrence Berkeley National Laboratory"/>
            <person name="Haridas S."/>
            <person name="Hensen N."/>
            <person name="Bonometti L."/>
            <person name="Westerberg I."/>
            <person name="Brannstrom I.O."/>
            <person name="Guillou S."/>
            <person name="Cros-Aarteil S."/>
            <person name="Calhoun S."/>
            <person name="Kuo A."/>
            <person name="Mondo S."/>
            <person name="Pangilinan J."/>
            <person name="Riley R."/>
            <person name="Labutti K."/>
            <person name="Andreopoulos B."/>
            <person name="Lipzen A."/>
            <person name="Chen C."/>
            <person name="Yanf M."/>
            <person name="Daum C."/>
            <person name="Ng V."/>
            <person name="Clum A."/>
            <person name="Steindorff A."/>
            <person name="Ohm R."/>
            <person name="Martin F."/>
            <person name="Silar P."/>
            <person name="Natvig D."/>
            <person name="Lalanne C."/>
            <person name="Gautier V."/>
            <person name="Ament-Velasquez S.L."/>
            <person name="Kruys A."/>
            <person name="Hutchinson M.I."/>
            <person name="Powell A.J."/>
            <person name="Barry K."/>
            <person name="Miller A.N."/>
            <person name="Grigoriev I.V."/>
            <person name="Debuchy R."/>
            <person name="Gladieux P."/>
            <person name="Thoren M.H."/>
            <person name="Johannesson H."/>
        </authorList>
    </citation>
    <scope>NUCLEOTIDE SEQUENCE</scope>
    <source>
        <strain evidence="2">CBS 118394</strain>
    </source>
</reference>
<evidence type="ECO:0000313" key="2">
    <source>
        <dbReference type="EMBL" id="KAK3322553.1"/>
    </source>
</evidence>
<proteinExistence type="predicted"/>